<feature type="transmembrane region" description="Helical" evidence="1">
    <location>
        <begin position="101"/>
        <end position="118"/>
    </location>
</feature>
<dbReference type="EMBL" id="BARS01017893">
    <property type="protein sequence ID" value="GAF88430.1"/>
    <property type="molecule type" value="Genomic_DNA"/>
</dbReference>
<gene>
    <name evidence="2" type="ORF">S01H1_29207</name>
</gene>
<proteinExistence type="predicted"/>
<reference evidence="2" key="1">
    <citation type="journal article" date="2014" name="Front. Microbiol.">
        <title>High frequency of phylogenetically diverse reductive dehalogenase-homologous genes in deep subseafloor sedimentary metagenomes.</title>
        <authorList>
            <person name="Kawai M."/>
            <person name="Futagami T."/>
            <person name="Toyoda A."/>
            <person name="Takaki Y."/>
            <person name="Nishi S."/>
            <person name="Hori S."/>
            <person name="Arai W."/>
            <person name="Tsubouchi T."/>
            <person name="Morono Y."/>
            <person name="Uchiyama I."/>
            <person name="Ito T."/>
            <person name="Fujiyama A."/>
            <person name="Inagaki F."/>
            <person name="Takami H."/>
        </authorList>
    </citation>
    <scope>NUCLEOTIDE SEQUENCE</scope>
    <source>
        <strain evidence="2">Expedition CK06-06</strain>
    </source>
</reference>
<dbReference type="AlphaFoldDB" id="X0UIV6"/>
<dbReference type="InterPro" id="IPR043130">
    <property type="entry name" value="CDP-OH_PTrfase_TM_dom"/>
</dbReference>
<feature type="non-terminal residue" evidence="2">
    <location>
        <position position="180"/>
    </location>
</feature>
<protein>
    <recommendedName>
        <fullName evidence="3">CDP-alcohol phosphatidyltransferase</fullName>
    </recommendedName>
</protein>
<sequence length="180" mass="21045">MAFRGDRKEGQSLLHRPEDRLKAWLIPKVPRCVETYHLTVSTVAWSLLILVFSFLARYDMRWMWLTSLMIVMQYLTDLLDGAIGRERDTGLVKWGYYMDHFLDYLFLCSILIGYSLLLPDHFKYMLFFVLALFGAFMVNSFLSFAATNSFRISYLGIGPTEIRILFILINTLLIVFGKTR</sequence>
<evidence type="ECO:0000313" key="2">
    <source>
        <dbReference type="EMBL" id="GAF88430.1"/>
    </source>
</evidence>
<dbReference type="GO" id="GO:0008654">
    <property type="term" value="P:phospholipid biosynthetic process"/>
    <property type="evidence" value="ECO:0007669"/>
    <property type="project" value="InterPro"/>
</dbReference>
<dbReference type="Gene3D" id="1.20.120.1760">
    <property type="match status" value="1"/>
</dbReference>
<keyword evidence="1" id="KW-1133">Transmembrane helix</keyword>
<feature type="transmembrane region" description="Helical" evidence="1">
    <location>
        <begin position="154"/>
        <end position="176"/>
    </location>
</feature>
<accession>X0UIV6</accession>
<feature type="transmembrane region" description="Helical" evidence="1">
    <location>
        <begin position="124"/>
        <end position="142"/>
    </location>
</feature>
<keyword evidence="1" id="KW-0812">Transmembrane</keyword>
<dbReference type="GO" id="GO:0016020">
    <property type="term" value="C:membrane"/>
    <property type="evidence" value="ECO:0007669"/>
    <property type="project" value="InterPro"/>
</dbReference>
<organism evidence="2">
    <name type="scientific">marine sediment metagenome</name>
    <dbReference type="NCBI Taxonomy" id="412755"/>
    <lineage>
        <taxon>unclassified sequences</taxon>
        <taxon>metagenomes</taxon>
        <taxon>ecological metagenomes</taxon>
    </lineage>
</organism>
<evidence type="ECO:0008006" key="3">
    <source>
        <dbReference type="Google" id="ProtNLM"/>
    </source>
</evidence>
<keyword evidence="1" id="KW-0472">Membrane</keyword>
<comment type="caution">
    <text evidence="2">The sequence shown here is derived from an EMBL/GenBank/DDBJ whole genome shotgun (WGS) entry which is preliminary data.</text>
</comment>
<dbReference type="InterPro" id="IPR000462">
    <property type="entry name" value="CDP-OH_P_trans"/>
</dbReference>
<dbReference type="Pfam" id="PF01066">
    <property type="entry name" value="CDP-OH_P_transf"/>
    <property type="match status" value="1"/>
</dbReference>
<feature type="transmembrane region" description="Helical" evidence="1">
    <location>
        <begin position="36"/>
        <end position="56"/>
    </location>
</feature>
<dbReference type="GO" id="GO:0016780">
    <property type="term" value="F:phosphotransferase activity, for other substituted phosphate groups"/>
    <property type="evidence" value="ECO:0007669"/>
    <property type="project" value="InterPro"/>
</dbReference>
<name>X0UIV6_9ZZZZ</name>
<evidence type="ECO:0000256" key="1">
    <source>
        <dbReference type="SAM" id="Phobius"/>
    </source>
</evidence>